<organism evidence="1 2">
    <name type="scientific">Nephila pilipes</name>
    <name type="common">Giant wood spider</name>
    <name type="synonym">Nephila maculata</name>
    <dbReference type="NCBI Taxonomy" id="299642"/>
    <lineage>
        <taxon>Eukaryota</taxon>
        <taxon>Metazoa</taxon>
        <taxon>Ecdysozoa</taxon>
        <taxon>Arthropoda</taxon>
        <taxon>Chelicerata</taxon>
        <taxon>Arachnida</taxon>
        <taxon>Araneae</taxon>
        <taxon>Araneomorphae</taxon>
        <taxon>Entelegynae</taxon>
        <taxon>Araneoidea</taxon>
        <taxon>Nephilidae</taxon>
        <taxon>Nephila</taxon>
    </lineage>
</organism>
<sequence length="96" mass="11010">MRTRKDLAVSLIKKTVGLKIRFGEDRVGGSYDKMNVFTGRGRYVSYRPARQERKPVKKYLARKIIHSSSAQLVPHFSNEVADMGSRLLKKEISTRV</sequence>
<protein>
    <submittedName>
        <fullName evidence="1">Uncharacterized protein</fullName>
    </submittedName>
</protein>
<dbReference type="Proteomes" id="UP000887013">
    <property type="component" value="Unassembled WGS sequence"/>
</dbReference>
<gene>
    <name evidence="1" type="ORF">NPIL_6611</name>
</gene>
<accession>A0A8X6Q428</accession>
<dbReference type="AlphaFoldDB" id="A0A8X6Q428"/>
<dbReference type="EMBL" id="BMAW01028089">
    <property type="protein sequence ID" value="GFU05579.1"/>
    <property type="molecule type" value="Genomic_DNA"/>
</dbReference>
<comment type="caution">
    <text evidence="1">The sequence shown here is derived from an EMBL/GenBank/DDBJ whole genome shotgun (WGS) entry which is preliminary data.</text>
</comment>
<evidence type="ECO:0000313" key="1">
    <source>
        <dbReference type="EMBL" id="GFU05579.1"/>
    </source>
</evidence>
<evidence type="ECO:0000313" key="2">
    <source>
        <dbReference type="Proteomes" id="UP000887013"/>
    </source>
</evidence>
<keyword evidence="2" id="KW-1185">Reference proteome</keyword>
<reference evidence="1" key="1">
    <citation type="submission" date="2020-08" db="EMBL/GenBank/DDBJ databases">
        <title>Multicomponent nature underlies the extraordinary mechanical properties of spider dragline silk.</title>
        <authorList>
            <person name="Kono N."/>
            <person name="Nakamura H."/>
            <person name="Mori M."/>
            <person name="Yoshida Y."/>
            <person name="Ohtoshi R."/>
            <person name="Malay A.D."/>
            <person name="Moran D.A.P."/>
            <person name="Tomita M."/>
            <person name="Numata K."/>
            <person name="Arakawa K."/>
        </authorList>
    </citation>
    <scope>NUCLEOTIDE SEQUENCE</scope>
</reference>
<proteinExistence type="predicted"/>
<name>A0A8X6Q428_NEPPI</name>